<keyword evidence="2" id="KW-1185">Reference proteome</keyword>
<organism evidence="1 2">
    <name type="scientific">Portunus trituberculatus</name>
    <name type="common">Swimming crab</name>
    <name type="synonym">Neptunus trituberculatus</name>
    <dbReference type="NCBI Taxonomy" id="210409"/>
    <lineage>
        <taxon>Eukaryota</taxon>
        <taxon>Metazoa</taxon>
        <taxon>Ecdysozoa</taxon>
        <taxon>Arthropoda</taxon>
        <taxon>Crustacea</taxon>
        <taxon>Multicrustacea</taxon>
        <taxon>Malacostraca</taxon>
        <taxon>Eumalacostraca</taxon>
        <taxon>Eucarida</taxon>
        <taxon>Decapoda</taxon>
        <taxon>Pleocyemata</taxon>
        <taxon>Brachyura</taxon>
        <taxon>Eubrachyura</taxon>
        <taxon>Portunoidea</taxon>
        <taxon>Portunidae</taxon>
        <taxon>Portuninae</taxon>
        <taxon>Portunus</taxon>
    </lineage>
</organism>
<dbReference type="Proteomes" id="UP000324222">
    <property type="component" value="Unassembled WGS sequence"/>
</dbReference>
<comment type="caution">
    <text evidence="1">The sequence shown here is derived from an EMBL/GenBank/DDBJ whole genome shotgun (WGS) entry which is preliminary data.</text>
</comment>
<sequence length="61" mass="6504">MTKLASLFSIFDCADLWTGMACDRALQLVETGVGGMCREVGGCCRSEEGIFLNSLTCFSAS</sequence>
<evidence type="ECO:0000313" key="2">
    <source>
        <dbReference type="Proteomes" id="UP000324222"/>
    </source>
</evidence>
<evidence type="ECO:0000313" key="1">
    <source>
        <dbReference type="EMBL" id="MPD06887.1"/>
    </source>
</evidence>
<dbReference type="AlphaFoldDB" id="A0A5B7KJ77"/>
<protein>
    <submittedName>
        <fullName evidence="1">Uncharacterized protein</fullName>
    </submittedName>
</protein>
<name>A0A5B7KJ77_PORTR</name>
<accession>A0A5B7KJ77</accession>
<reference evidence="1 2" key="1">
    <citation type="submission" date="2019-05" db="EMBL/GenBank/DDBJ databases">
        <title>Another draft genome of Portunus trituberculatus and its Hox gene families provides insights of decapod evolution.</title>
        <authorList>
            <person name="Jeong J.-H."/>
            <person name="Song I."/>
            <person name="Kim S."/>
            <person name="Choi T."/>
            <person name="Kim D."/>
            <person name="Ryu S."/>
            <person name="Kim W."/>
        </authorList>
    </citation>
    <scope>NUCLEOTIDE SEQUENCE [LARGE SCALE GENOMIC DNA]</scope>
    <source>
        <tissue evidence="1">Muscle</tissue>
    </source>
</reference>
<gene>
    <name evidence="1" type="ORF">E2C01_102719</name>
</gene>
<proteinExistence type="predicted"/>
<dbReference type="EMBL" id="VSRR010153529">
    <property type="protein sequence ID" value="MPD06887.1"/>
    <property type="molecule type" value="Genomic_DNA"/>
</dbReference>